<dbReference type="GO" id="GO:0016887">
    <property type="term" value="F:ATP hydrolysis activity"/>
    <property type="evidence" value="ECO:0007669"/>
    <property type="project" value="InterPro"/>
</dbReference>
<evidence type="ECO:0000313" key="6">
    <source>
        <dbReference type="Proteomes" id="UP000216339"/>
    </source>
</evidence>
<feature type="domain" description="ABC transporter" evidence="4">
    <location>
        <begin position="1"/>
        <end position="192"/>
    </location>
</feature>
<dbReference type="InterPro" id="IPR051782">
    <property type="entry name" value="ABC_Transporter_VariousFunc"/>
</dbReference>
<gene>
    <name evidence="5" type="ORF">BSZ37_17360</name>
</gene>
<keyword evidence="1" id="KW-0813">Transport</keyword>
<dbReference type="OrthoDB" id="9808363at2"/>
<organism evidence="5 6">
    <name type="scientific">Rubrivirga marina</name>
    <dbReference type="NCBI Taxonomy" id="1196024"/>
    <lineage>
        <taxon>Bacteria</taxon>
        <taxon>Pseudomonadati</taxon>
        <taxon>Rhodothermota</taxon>
        <taxon>Rhodothermia</taxon>
        <taxon>Rhodothermales</taxon>
        <taxon>Rubricoccaceae</taxon>
        <taxon>Rubrivirga</taxon>
    </lineage>
</organism>
<accession>A0A271J5M0</accession>
<protein>
    <recommendedName>
        <fullName evidence="4">ABC transporter domain-containing protein</fullName>
    </recommendedName>
</protein>
<comment type="caution">
    <text evidence="5">The sequence shown here is derived from an EMBL/GenBank/DDBJ whole genome shotgun (WGS) entry which is preliminary data.</text>
</comment>
<dbReference type="PANTHER" id="PTHR42939:SF1">
    <property type="entry name" value="ABC TRANSPORTER ATP-BINDING PROTEIN ALBC-RELATED"/>
    <property type="match status" value="1"/>
</dbReference>
<dbReference type="SMART" id="SM00382">
    <property type="entry name" value="AAA"/>
    <property type="match status" value="1"/>
</dbReference>
<evidence type="ECO:0000313" key="5">
    <source>
        <dbReference type="EMBL" id="PAP78831.1"/>
    </source>
</evidence>
<evidence type="ECO:0000256" key="1">
    <source>
        <dbReference type="ARBA" id="ARBA00022448"/>
    </source>
</evidence>
<dbReference type="InterPro" id="IPR003593">
    <property type="entry name" value="AAA+_ATPase"/>
</dbReference>
<dbReference type="GO" id="GO:0005524">
    <property type="term" value="F:ATP binding"/>
    <property type="evidence" value="ECO:0007669"/>
    <property type="project" value="UniProtKB-KW"/>
</dbReference>
<sequence length="192" mass="20085">MRFGRRRLFDGLTVAVEPGAPLAVLGANGSGKSTLLLLFAGLLAPTGGEARLEINGATIPARDVPLRVGYVAPALDLYDALTARETLAFLTRARALPDAAARVEATLDRVGLWGRMDDPVAAFSTGMRQRLRLATALVHDPPVLLLDEPGATLDAAGRDLTASLVADGSRVVVLATNDPAEAALCPRRVELG</sequence>
<dbReference type="Pfam" id="PF00005">
    <property type="entry name" value="ABC_tran"/>
    <property type="match status" value="1"/>
</dbReference>
<dbReference type="AlphaFoldDB" id="A0A271J5M0"/>
<dbReference type="InterPro" id="IPR027417">
    <property type="entry name" value="P-loop_NTPase"/>
</dbReference>
<evidence type="ECO:0000259" key="4">
    <source>
        <dbReference type="PROSITE" id="PS50893"/>
    </source>
</evidence>
<evidence type="ECO:0000256" key="3">
    <source>
        <dbReference type="ARBA" id="ARBA00022840"/>
    </source>
</evidence>
<dbReference type="PROSITE" id="PS50893">
    <property type="entry name" value="ABC_TRANSPORTER_2"/>
    <property type="match status" value="1"/>
</dbReference>
<dbReference type="Proteomes" id="UP000216339">
    <property type="component" value="Unassembled WGS sequence"/>
</dbReference>
<keyword evidence="2" id="KW-0547">Nucleotide-binding</keyword>
<dbReference type="EMBL" id="MQWD01000001">
    <property type="protein sequence ID" value="PAP78831.1"/>
    <property type="molecule type" value="Genomic_DNA"/>
</dbReference>
<name>A0A271J5M0_9BACT</name>
<evidence type="ECO:0000256" key="2">
    <source>
        <dbReference type="ARBA" id="ARBA00022741"/>
    </source>
</evidence>
<dbReference type="SUPFAM" id="SSF52540">
    <property type="entry name" value="P-loop containing nucleoside triphosphate hydrolases"/>
    <property type="match status" value="1"/>
</dbReference>
<keyword evidence="3" id="KW-0067">ATP-binding</keyword>
<reference evidence="5 6" key="1">
    <citation type="submission" date="2016-11" db="EMBL/GenBank/DDBJ databases">
        <title>Study of marine rhodopsin-containing bacteria.</title>
        <authorList>
            <person name="Yoshizawa S."/>
            <person name="Kumagai Y."/>
            <person name="Kogure K."/>
        </authorList>
    </citation>
    <scope>NUCLEOTIDE SEQUENCE [LARGE SCALE GENOMIC DNA]</scope>
    <source>
        <strain evidence="5 6">SAORIC-28</strain>
    </source>
</reference>
<proteinExistence type="predicted"/>
<keyword evidence="6" id="KW-1185">Reference proteome</keyword>
<dbReference type="Gene3D" id="3.40.50.300">
    <property type="entry name" value="P-loop containing nucleotide triphosphate hydrolases"/>
    <property type="match status" value="1"/>
</dbReference>
<dbReference type="InterPro" id="IPR003439">
    <property type="entry name" value="ABC_transporter-like_ATP-bd"/>
</dbReference>
<dbReference type="PANTHER" id="PTHR42939">
    <property type="entry name" value="ABC TRANSPORTER ATP-BINDING PROTEIN ALBC-RELATED"/>
    <property type="match status" value="1"/>
</dbReference>